<comment type="subcellular location">
    <subcellularLocation>
        <location evidence="1">Chromosome</location>
    </subcellularLocation>
    <subcellularLocation>
        <location evidence="2">Cytoplasm</location>
    </subcellularLocation>
</comment>
<feature type="region of interest" description="Disordered" evidence="12">
    <location>
        <begin position="345"/>
        <end position="377"/>
    </location>
</feature>
<organism evidence="13 14">
    <name type="scientific">Owenia fusiformis</name>
    <name type="common">Polychaete worm</name>
    <dbReference type="NCBI Taxonomy" id="6347"/>
    <lineage>
        <taxon>Eukaryota</taxon>
        <taxon>Metazoa</taxon>
        <taxon>Spiralia</taxon>
        <taxon>Lophotrochozoa</taxon>
        <taxon>Annelida</taxon>
        <taxon>Polychaeta</taxon>
        <taxon>Sedentaria</taxon>
        <taxon>Canalipalpata</taxon>
        <taxon>Sabellida</taxon>
        <taxon>Oweniida</taxon>
        <taxon>Oweniidae</taxon>
        <taxon>Owenia</taxon>
    </lineage>
</organism>
<evidence type="ECO:0000313" key="14">
    <source>
        <dbReference type="Proteomes" id="UP000749559"/>
    </source>
</evidence>
<evidence type="ECO:0000256" key="1">
    <source>
        <dbReference type="ARBA" id="ARBA00004286"/>
    </source>
</evidence>
<evidence type="ECO:0000256" key="6">
    <source>
        <dbReference type="ARBA" id="ARBA00022490"/>
    </source>
</evidence>
<dbReference type="PANTHER" id="PTHR13108:SF9">
    <property type="entry name" value="CONDENSIN COMPLEX SUBUNIT 2"/>
    <property type="match status" value="1"/>
</dbReference>
<feature type="compositionally biased region" description="Polar residues" evidence="12">
    <location>
        <begin position="11"/>
        <end position="26"/>
    </location>
</feature>
<protein>
    <recommendedName>
        <fullName evidence="4 11">Condensin complex subunit 2</fullName>
    </recommendedName>
</protein>
<proteinExistence type="inferred from homology"/>
<keyword evidence="14" id="KW-1185">Reference proteome</keyword>
<evidence type="ECO:0000256" key="9">
    <source>
        <dbReference type="ARBA" id="ARBA00023067"/>
    </source>
</evidence>
<dbReference type="GO" id="GO:0005737">
    <property type="term" value="C:cytoplasm"/>
    <property type="evidence" value="ECO:0007669"/>
    <property type="project" value="UniProtKB-SubCell"/>
</dbReference>
<evidence type="ECO:0000256" key="2">
    <source>
        <dbReference type="ARBA" id="ARBA00004496"/>
    </source>
</evidence>
<dbReference type="InterPro" id="IPR022816">
    <property type="entry name" value="Condensin_barren_su2"/>
</dbReference>
<dbReference type="Pfam" id="PF05786">
    <property type="entry name" value="Cnd2"/>
    <property type="match status" value="1"/>
</dbReference>
<dbReference type="GO" id="GO:0051301">
    <property type="term" value="P:cell division"/>
    <property type="evidence" value="ECO:0007669"/>
    <property type="project" value="UniProtKB-KW"/>
</dbReference>
<dbReference type="OrthoDB" id="362021at2759"/>
<keyword evidence="9 11" id="KW-0226">DNA condensation</keyword>
<dbReference type="GO" id="GO:0003682">
    <property type="term" value="F:chromatin binding"/>
    <property type="evidence" value="ECO:0007669"/>
    <property type="project" value="TreeGrafter"/>
</dbReference>
<keyword evidence="6" id="KW-0963">Cytoplasm</keyword>
<name>A0A8J1T7W4_OWEFU</name>
<feature type="region of interest" description="Disordered" evidence="12">
    <location>
        <begin position="1"/>
        <end position="85"/>
    </location>
</feature>
<comment type="function">
    <text evidence="11">Regulatory subunit of the condensin complex, a complex required for conversion of interphase chromatin into mitotic-like condense chromosomes.</text>
</comment>
<evidence type="ECO:0000256" key="11">
    <source>
        <dbReference type="PIRNR" id="PIRNR017126"/>
    </source>
</evidence>
<gene>
    <name evidence="13" type="ORF">OFUS_LOCUS10023</name>
</gene>
<dbReference type="PANTHER" id="PTHR13108">
    <property type="entry name" value="CONDENSIN COMPLEX SUBUNIT 2"/>
    <property type="match status" value="1"/>
</dbReference>
<keyword evidence="10 11" id="KW-0131">Cell cycle</keyword>
<evidence type="ECO:0000256" key="4">
    <source>
        <dbReference type="ARBA" id="ARBA00016065"/>
    </source>
</evidence>
<keyword evidence="7 11" id="KW-0132">Cell division</keyword>
<keyword evidence="5" id="KW-0158">Chromosome</keyword>
<dbReference type="Proteomes" id="UP000749559">
    <property type="component" value="Unassembled WGS sequence"/>
</dbReference>
<dbReference type="AlphaFoldDB" id="A0A8J1T7W4"/>
<evidence type="ECO:0000256" key="8">
    <source>
        <dbReference type="ARBA" id="ARBA00022776"/>
    </source>
</evidence>
<accession>A0A8J1T7W4</accession>
<evidence type="ECO:0000256" key="10">
    <source>
        <dbReference type="ARBA" id="ARBA00023306"/>
    </source>
</evidence>
<feature type="compositionally biased region" description="Acidic residues" evidence="12">
    <location>
        <begin position="179"/>
        <end position="195"/>
    </location>
</feature>
<evidence type="ECO:0000256" key="7">
    <source>
        <dbReference type="ARBA" id="ARBA00022618"/>
    </source>
</evidence>
<dbReference type="GO" id="GO:0007076">
    <property type="term" value="P:mitotic chromosome condensation"/>
    <property type="evidence" value="ECO:0007669"/>
    <property type="project" value="InterPro"/>
</dbReference>
<comment type="similarity">
    <text evidence="3 11">Belongs to the CND2 (condensin subunit 2) family.</text>
</comment>
<dbReference type="GO" id="GO:0000796">
    <property type="term" value="C:condensin complex"/>
    <property type="evidence" value="ECO:0007669"/>
    <property type="project" value="InterPro"/>
</dbReference>
<evidence type="ECO:0000313" key="13">
    <source>
        <dbReference type="EMBL" id="CAH1783707.1"/>
    </source>
</evidence>
<feature type="compositionally biased region" description="Basic and acidic residues" evidence="12">
    <location>
        <begin position="345"/>
        <end position="357"/>
    </location>
</feature>
<evidence type="ECO:0000256" key="12">
    <source>
        <dbReference type="SAM" id="MobiDB-lite"/>
    </source>
</evidence>
<feature type="region of interest" description="Disordered" evidence="12">
    <location>
        <begin position="167"/>
        <end position="207"/>
    </location>
</feature>
<evidence type="ECO:0000256" key="5">
    <source>
        <dbReference type="ARBA" id="ARBA00022454"/>
    </source>
</evidence>
<dbReference type="EMBL" id="CAIIXF020000005">
    <property type="protein sequence ID" value="CAH1783707.1"/>
    <property type="molecule type" value="Genomic_DNA"/>
</dbReference>
<reference evidence="13" key="1">
    <citation type="submission" date="2022-03" db="EMBL/GenBank/DDBJ databases">
        <authorList>
            <person name="Martin C."/>
        </authorList>
    </citation>
    <scope>NUCLEOTIDE SEQUENCE</scope>
</reference>
<evidence type="ECO:0000256" key="3">
    <source>
        <dbReference type="ARBA" id="ARBA00009471"/>
    </source>
</evidence>
<keyword evidence="8 11" id="KW-0498">Mitosis</keyword>
<comment type="caution">
    <text evidence="13">The sequence shown here is derived from an EMBL/GenBank/DDBJ whole genome shotgun (WGS) entry which is preliminary data.</text>
</comment>
<feature type="region of interest" description="Disordered" evidence="12">
    <location>
        <begin position="647"/>
        <end position="673"/>
    </location>
</feature>
<sequence length="728" mass="81329">MSGVDVLSPLPRSNSRLQETPQNYISPATRRHGIMTGTSSPLMGGSMNDDEAEKKARRRSKVMELHRRNINSPSTPSDRRRSLPLTTLSNTQLSEHYTNCIKLSAENKINAKNAFGLHLIDYMSELLKKKDLNNFQVASSTLDASAKIYAGRVDAIHTETYKMLGGLGRSENKKKGEDGDAVNDDMDAADDEENDAQVKKRKRARKSNTIEQNLKNINVNKFDLEFEVDPLFHKTASTFDEGGSGGLLLNHLHCIDDSSQLILDSSTVVMNTDSTKHNDKSRALVDLSNFKDVYASLNQPGLKICPQFADFTFTNWDQTRSEETFNAMFKGSNDHVFDLHAEPEPMHEDTQTDRGDDAYSEFGGGDGDFADDDGGESYVTEAGDKAEFIGDGKEARMVTDAIDNIKHGTIGTLLQVLASEPGEYSYFNTSLLSTWAGPEHWKLKPQSKDPRFLSIADRTKKPREKKQAFRIDYDDTEVDFDNYFKESRAATTLAKTTLDKYSKSQTTLPEDLHYEAEKLFRIFIKPKVMVKRQHGTKNDIDDGISNYDYDNANDRENFCPDVDDGLDDNDDDATLGGFNLTSQDSQSQDITMGSFNQTLDGTILAGDNLVSQPNRVNKIDIGYAKTAKKVDVKKLKSSIWTILTKSPDKQEDEKNEAEEETIEKPNDVSGSHSFQTLLDTLPDTVSKNMSKNLSIPIVFVCLLHLANEKTLKLVSDENMDDLNISQGI</sequence>
<dbReference type="PIRSF" id="PIRSF017126">
    <property type="entry name" value="Condensin_H"/>
    <property type="match status" value="1"/>
</dbReference>